<proteinExistence type="inferred from homology"/>
<keyword evidence="8" id="KW-0479">Metal-binding</keyword>
<dbReference type="Proteomes" id="UP000075840">
    <property type="component" value="Unassembled WGS sequence"/>
</dbReference>
<feature type="transmembrane region" description="Helical" evidence="12">
    <location>
        <begin position="698"/>
        <end position="723"/>
    </location>
</feature>
<evidence type="ECO:0000256" key="9">
    <source>
        <dbReference type="PIRSR" id="PIRSR600175-2"/>
    </source>
</evidence>
<comment type="similarity">
    <text evidence="2 10">Belongs to the sodium:neurotransmitter symporter (SNF) (TC 2.A.22) family.</text>
</comment>
<comment type="subcellular location">
    <subcellularLocation>
        <location evidence="1">Membrane</location>
        <topology evidence="1">Multi-pass membrane protein</topology>
    </subcellularLocation>
</comment>
<feature type="binding site" evidence="8">
    <location>
        <position position="665"/>
    </location>
    <ligand>
        <name>Na(+)</name>
        <dbReference type="ChEBI" id="CHEBI:29101"/>
        <label>1</label>
    </ligand>
</feature>
<feature type="compositionally biased region" description="Polar residues" evidence="11">
    <location>
        <begin position="1"/>
        <end position="16"/>
    </location>
</feature>
<evidence type="ECO:0000256" key="3">
    <source>
        <dbReference type="ARBA" id="ARBA00022448"/>
    </source>
</evidence>
<dbReference type="Pfam" id="PF00209">
    <property type="entry name" value="SNF"/>
    <property type="match status" value="1"/>
</dbReference>
<keyword evidence="7 12" id="KW-0472">Membrane</keyword>
<evidence type="ECO:0000256" key="1">
    <source>
        <dbReference type="ARBA" id="ARBA00004141"/>
    </source>
</evidence>
<evidence type="ECO:0000256" key="11">
    <source>
        <dbReference type="SAM" id="MobiDB-lite"/>
    </source>
</evidence>
<dbReference type="InterPro" id="IPR002944">
    <property type="entry name" value="Na/ntran_symport_inebriated"/>
</dbReference>
<feature type="transmembrane region" description="Helical" evidence="12">
    <location>
        <begin position="482"/>
        <end position="502"/>
    </location>
</feature>
<dbReference type="PANTHER" id="PTHR11616:SF303">
    <property type="entry name" value="SODIUM- AND CHLORIDE-DEPENDENT GABA TRANSPORTER INE"/>
    <property type="match status" value="1"/>
</dbReference>
<protein>
    <recommendedName>
        <fullName evidence="10">Transporter</fullName>
    </recommendedName>
</protein>
<dbReference type="GO" id="GO:0005034">
    <property type="term" value="F:osmosensor activity"/>
    <property type="evidence" value="ECO:0007669"/>
    <property type="project" value="InterPro"/>
</dbReference>
<feature type="transmembrane region" description="Helical" evidence="12">
    <location>
        <begin position="594"/>
        <end position="615"/>
    </location>
</feature>
<evidence type="ECO:0000256" key="4">
    <source>
        <dbReference type="ARBA" id="ARBA00022692"/>
    </source>
</evidence>
<dbReference type="SUPFAM" id="SSF161070">
    <property type="entry name" value="SNF-like"/>
    <property type="match status" value="1"/>
</dbReference>
<evidence type="ECO:0000256" key="7">
    <source>
        <dbReference type="ARBA" id="ARBA00023136"/>
    </source>
</evidence>
<feature type="transmembrane region" description="Helical" evidence="12">
    <location>
        <begin position="351"/>
        <end position="372"/>
    </location>
</feature>
<feature type="binding site" evidence="8">
    <location>
        <position position="600"/>
    </location>
    <ligand>
        <name>Na(+)</name>
        <dbReference type="ChEBI" id="CHEBI:29101"/>
        <label>1</label>
    </ligand>
</feature>
<dbReference type="PANTHER" id="PTHR11616">
    <property type="entry name" value="SODIUM/CHLORIDE DEPENDENT TRANSPORTER"/>
    <property type="match status" value="1"/>
</dbReference>
<feature type="binding site" evidence="8">
    <location>
        <position position="669"/>
    </location>
    <ligand>
        <name>Na(+)</name>
        <dbReference type="ChEBI" id="CHEBI:29101"/>
        <label>1</label>
    </ligand>
</feature>
<feature type="compositionally biased region" description="Low complexity" evidence="11">
    <location>
        <begin position="897"/>
        <end position="917"/>
    </location>
</feature>
<keyword evidence="9" id="KW-1015">Disulfide bond</keyword>
<dbReference type="GO" id="GO:0089718">
    <property type="term" value="P:amino acid import across plasma membrane"/>
    <property type="evidence" value="ECO:0007669"/>
    <property type="project" value="TreeGrafter"/>
</dbReference>
<keyword evidence="3 10" id="KW-0813">Transport</keyword>
<evidence type="ECO:0000256" key="8">
    <source>
        <dbReference type="PIRSR" id="PIRSR600175-1"/>
    </source>
</evidence>
<dbReference type="PROSITE" id="PS50267">
    <property type="entry name" value="NA_NEUROTRAN_SYMP_3"/>
    <property type="match status" value="1"/>
</dbReference>
<dbReference type="PROSITE" id="PS00610">
    <property type="entry name" value="NA_NEUROTRAN_SYMP_1"/>
    <property type="match status" value="1"/>
</dbReference>
<reference evidence="13" key="1">
    <citation type="submission" date="2022-08" db="UniProtKB">
        <authorList>
            <consortium name="EnsemblMetazoa"/>
        </authorList>
    </citation>
    <scope>IDENTIFICATION</scope>
    <source>
        <strain evidence="13">Dongola</strain>
    </source>
</reference>
<keyword evidence="4 10" id="KW-0812">Transmembrane</keyword>
<feature type="transmembrane region" description="Helical" evidence="12">
    <location>
        <begin position="770"/>
        <end position="792"/>
    </location>
</feature>
<evidence type="ECO:0000256" key="12">
    <source>
        <dbReference type="SAM" id="Phobius"/>
    </source>
</evidence>
<keyword evidence="6 12" id="KW-1133">Transmembrane helix</keyword>
<dbReference type="GO" id="GO:0005328">
    <property type="term" value="F:neurotransmitter:sodium symporter activity"/>
    <property type="evidence" value="ECO:0007669"/>
    <property type="project" value="InterPro"/>
</dbReference>
<dbReference type="InterPro" id="IPR037272">
    <property type="entry name" value="SNS_sf"/>
</dbReference>
<dbReference type="EnsemblMetazoa" id="AARA009497-RA">
    <property type="protein sequence ID" value="AARA009497-PA"/>
    <property type="gene ID" value="AARA009497"/>
</dbReference>
<organism evidence="13 14">
    <name type="scientific">Anopheles arabiensis</name>
    <name type="common">Mosquito</name>
    <dbReference type="NCBI Taxonomy" id="7173"/>
    <lineage>
        <taxon>Eukaryota</taxon>
        <taxon>Metazoa</taxon>
        <taxon>Ecdysozoa</taxon>
        <taxon>Arthropoda</taxon>
        <taxon>Hexapoda</taxon>
        <taxon>Insecta</taxon>
        <taxon>Pterygota</taxon>
        <taxon>Neoptera</taxon>
        <taxon>Endopterygota</taxon>
        <taxon>Diptera</taxon>
        <taxon>Nematocera</taxon>
        <taxon>Culicoidea</taxon>
        <taxon>Culicidae</taxon>
        <taxon>Anophelinae</taxon>
        <taxon>Anopheles</taxon>
    </lineage>
</organism>
<dbReference type="EMBL" id="APCN01003386">
    <property type="status" value="NOT_ANNOTATED_CDS"/>
    <property type="molecule type" value="Genomic_DNA"/>
</dbReference>
<feature type="region of interest" description="Disordered" evidence="11">
    <location>
        <begin position="886"/>
        <end position="947"/>
    </location>
</feature>
<feature type="region of interest" description="Disordered" evidence="11">
    <location>
        <begin position="37"/>
        <end position="67"/>
    </location>
</feature>
<feature type="compositionally biased region" description="Low complexity" evidence="11">
    <location>
        <begin position="935"/>
        <end position="947"/>
    </location>
</feature>
<feature type="binding site" evidence="8">
    <location>
        <position position="334"/>
    </location>
    <ligand>
        <name>Na(+)</name>
        <dbReference type="ChEBI" id="CHEBI:29101"/>
        <label>1</label>
    </ligand>
</feature>
<feature type="transmembrane region" description="Helical" evidence="12">
    <location>
        <begin position="653"/>
        <end position="678"/>
    </location>
</feature>
<evidence type="ECO:0000313" key="13">
    <source>
        <dbReference type="EnsemblMetazoa" id="AARA009497-PA"/>
    </source>
</evidence>
<feature type="compositionally biased region" description="Low complexity" evidence="11">
    <location>
        <begin position="42"/>
        <end position="57"/>
    </location>
</feature>
<feature type="transmembrane region" description="Helical" evidence="12">
    <location>
        <begin position="729"/>
        <end position="750"/>
    </location>
</feature>
<keyword evidence="14" id="KW-1185">Reference proteome</keyword>
<feature type="disulfide bond" evidence="9">
    <location>
        <begin position="433"/>
        <end position="442"/>
    </location>
</feature>
<dbReference type="GO" id="GO:0005283">
    <property type="term" value="F:amino acid:sodium symporter activity"/>
    <property type="evidence" value="ECO:0007669"/>
    <property type="project" value="TreeGrafter"/>
</dbReference>
<evidence type="ECO:0000256" key="5">
    <source>
        <dbReference type="ARBA" id="ARBA00022847"/>
    </source>
</evidence>
<feature type="transmembrane region" description="Helical" evidence="12">
    <location>
        <begin position="514"/>
        <end position="537"/>
    </location>
</feature>
<feature type="binding site" evidence="8">
    <location>
        <position position="330"/>
    </location>
    <ligand>
        <name>Na(+)</name>
        <dbReference type="ChEBI" id="CHEBI:29101"/>
        <label>1</label>
    </ligand>
</feature>
<keyword evidence="8" id="KW-0915">Sodium</keyword>
<feature type="transmembrane region" description="Helical" evidence="12">
    <location>
        <begin position="321"/>
        <end position="339"/>
    </location>
</feature>
<evidence type="ECO:0000256" key="10">
    <source>
        <dbReference type="RuleBase" id="RU003732"/>
    </source>
</evidence>
<dbReference type="GO" id="GO:0019226">
    <property type="term" value="P:transmission of nerve impulse"/>
    <property type="evidence" value="ECO:0007669"/>
    <property type="project" value="InterPro"/>
</dbReference>
<feature type="transmembrane region" description="Helical" evidence="12">
    <location>
        <begin position="812"/>
        <end position="831"/>
    </location>
</feature>
<feature type="binding site" evidence="8">
    <location>
        <position position="327"/>
    </location>
    <ligand>
        <name>Na(+)</name>
        <dbReference type="ChEBI" id="CHEBI:29101"/>
        <label>1</label>
    </ligand>
</feature>
<dbReference type="PRINTS" id="PR00176">
    <property type="entry name" value="NANEUSMPORT"/>
</dbReference>
<keyword evidence="5 10" id="KW-0769">Symport</keyword>
<dbReference type="VEuPathDB" id="VectorBase:AARA009497"/>
<dbReference type="GO" id="GO:0046872">
    <property type="term" value="F:metal ion binding"/>
    <property type="evidence" value="ECO:0007669"/>
    <property type="project" value="UniProtKB-KW"/>
</dbReference>
<evidence type="ECO:0000313" key="14">
    <source>
        <dbReference type="Proteomes" id="UP000075840"/>
    </source>
</evidence>
<dbReference type="AlphaFoldDB" id="A0A182I7E3"/>
<feature type="binding site" evidence="8">
    <location>
        <position position="568"/>
    </location>
    <ligand>
        <name>Na(+)</name>
        <dbReference type="ChEBI" id="CHEBI:29101"/>
        <label>1</label>
    </ligand>
</feature>
<evidence type="ECO:0000256" key="2">
    <source>
        <dbReference type="ARBA" id="ARBA00006459"/>
    </source>
</evidence>
<evidence type="ECO:0000256" key="6">
    <source>
        <dbReference type="ARBA" id="ARBA00022989"/>
    </source>
</evidence>
<feature type="transmembrane region" description="Helical" evidence="12">
    <location>
        <begin position="393"/>
        <end position="421"/>
    </location>
</feature>
<dbReference type="PRINTS" id="PR01205">
    <property type="entry name" value="INEBRIATED"/>
</dbReference>
<dbReference type="InterPro" id="IPR000175">
    <property type="entry name" value="Na/ntran_symport"/>
</dbReference>
<accession>A0A182I7E3</accession>
<feature type="region of interest" description="Disordered" evidence="11">
    <location>
        <begin position="1"/>
        <end position="24"/>
    </location>
</feature>
<dbReference type="VEuPathDB" id="VectorBase:AARA21_009129"/>
<dbReference type="GO" id="GO:0005886">
    <property type="term" value="C:plasma membrane"/>
    <property type="evidence" value="ECO:0007669"/>
    <property type="project" value="TreeGrafter"/>
</dbReference>
<name>A0A182I7E3_ANOAR</name>
<dbReference type="GO" id="GO:0042065">
    <property type="term" value="P:glial cell growth"/>
    <property type="evidence" value="ECO:0007669"/>
    <property type="project" value="InterPro"/>
</dbReference>
<sequence>MDTQEQNQVEIQSVNPVPNRRPINDLHYTAINSNFRQQSKLNSGSNTSPPGSSAGGSEETKALLPTVGPSGRKFVIVPCQTGGAIGDPGGTVPSGSGGVNGAPIVKVEPGEGSLSSGPSSITVPTAPVGTYLKPKYFNSLRSVRSANDPQGLANVQQPQTTIVRSGSYIFSDVGGTPRLFSDATSIRSLASIGMGSTDGRRMVIRRVPNSPNELLTMINPPTMSVQGGCKLEPTANGVERIEHHHPLKMPVQANGTPGSTDRTPLMTGIPSYPNSPVMMRRYIGDPPDETYENESYGGMSDESDLDNLKPRKQHWANKMQFVLACIGYSVGLGNVWRFPYLCYKSGGGVFLVPYFIILLICGIPMLFMELAVGQYTGRGPIGALGQLCPLFKGTGLASVVVSFLMSTYYSVIIAYAIYYFFTSFRPELPWTDCSHRWNTPDCWIPERLKHNLTRPDMSRTPTEEFFENKVLQISHGIEYPGAMRWELVACLVCAWILVYFAIWKSIKSSAKVRYLTATLPFVLIVVFLGRSLTLEGADKGLHYFFRPNWEELGRANVWINAAAQNFNSIGIAFGSMISFASYNKYNNNILHDTLAVSFVNAITSLLVGIFAFATIGNIALEQNTTVENVISGGPGLIFVVYPQALAKMPAAQLWAVLFFFMLLCLGLNSQFAIVEVVVTSIQDGFPRWIKRKLVYHELLVLIVCVVSFFAGLPNLIQGGIYFFQLIDHYAASVSIMFLAFFETIAIAWFYGINRLSKNVKQMTGRYPSFYLRFCLLIAVPLLLISLWIFSLINYEAPTYHNGKYHYPGWAHGLGWTIASASLVCIPSYAVYQIVRAEGNTFGEKLLNTLKPNIYECKICGEHHCDHDFPDEELGPEMTIVESTSGAPLILQPPPPGHLQYTQLQQQQQHQQQHQQSQDEPMLRTTNTNSPPPTTNGPQNSNSNGDTR</sequence>